<keyword evidence="2" id="KW-1185">Reference proteome</keyword>
<dbReference type="RefSeq" id="WP_191142620.1">
    <property type="nucleotide sequence ID" value="NZ_JACXAH010000030.1"/>
</dbReference>
<accession>A0A926ND35</accession>
<dbReference type="EMBL" id="JACXAH010000030">
    <property type="protein sequence ID" value="MBD1373600.1"/>
    <property type="molecule type" value="Genomic_DNA"/>
</dbReference>
<name>A0A926ND35_9BACL</name>
<gene>
    <name evidence="1" type="ORF">IC620_14730</name>
</gene>
<dbReference type="Proteomes" id="UP000661691">
    <property type="component" value="Unassembled WGS sequence"/>
</dbReference>
<comment type="caution">
    <text evidence="1">The sequence shown here is derived from an EMBL/GenBank/DDBJ whole genome shotgun (WGS) entry which is preliminary data.</text>
</comment>
<sequence length="55" mass="5745">MGSPISLTTTPNNQFVYVINLRGGSISVIAAKTNQVIATISLISNPEAITITPTD</sequence>
<dbReference type="InterPro" id="IPR015943">
    <property type="entry name" value="WD40/YVTN_repeat-like_dom_sf"/>
</dbReference>
<dbReference type="InterPro" id="IPR011048">
    <property type="entry name" value="Haem_d1_sf"/>
</dbReference>
<evidence type="ECO:0000313" key="2">
    <source>
        <dbReference type="Proteomes" id="UP000661691"/>
    </source>
</evidence>
<dbReference type="NCBIfam" id="TIGR02276">
    <property type="entry name" value="beta_rpt_yvtn"/>
    <property type="match status" value="1"/>
</dbReference>
<dbReference type="AlphaFoldDB" id="A0A926ND35"/>
<protein>
    <submittedName>
        <fullName evidence="1">Uncharacterized protein</fullName>
    </submittedName>
</protein>
<dbReference type="InterPro" id="IPR011964">
    <property type="entry name" value="YVTN_b-propeller_repeat"/>
</dbReference>
<organism evidence="1 2">
    <name type="scientific">Polycladospora coralii</name>
    <dbReference type="NCBI Taxonomy" id="2771432"/>
    <lineage>
        <taxon>Bacteria</taxon>
        <taxon>Bacillati</taxon>
        <taxon>Bacillota</taxon>
        <taxon>Bacilli</taxon>
        <taxon>Bacillales</taxon>
        <taxon>Thermoactinomycetaceae</taxon>
        <taxon>Polycladospora</taxon>
    </lineage>
</organism>
<dbReference type="SUPFAM" id="SSF51004">
    <property type="entry name" value="C-terminal (heme d1) domain of cytochrome cd1-nitrite reductase"/>
    <property type="match status" value="1"/>
</dbReference>
<dbReference type="Gene3D" id="2.130.10.10">
    <property type="entry name" value="YVTN repeat-like/Quinoprotein amine dehydrogenase"/>
    <property type="match status" value="1"/>
</dbReference>
<reference evidence="1" key="1">
    <citation type="submission" date="2020-09" db="EMBL/GenBank/DDBJ databases">
        <title>A novel bacterium of genus Hazenella, isolated from South China Sea.</title>
        <authorList>
            <person name="Huang H."/>
            <person name="Mo K."/>
            <person name="Hu Y."/>
        </authorList>
    </citation>
    <scope>NUCLEOTIDE SEQUENCE</scope>
    <source>
        <strain evidence="1">IB182357</strain>
    </source>
</reference>
<proteinExistence type="predicted"/>
<evidence type="ECO:0000313" key="1">
    <source>
        <dbReference type="EMBL" id="MBD1373600.1"/>
    </source>
</evidence>